<sequence length="78" mass="8668">MDNCGEYTVVAVKKGSNDEIIGYELETGEVISKDDAVYLAKEGRLLGAQVSRSEKSGEYIISLHEDVKYDTIDNLPRK</sequence>
<dbReference type="EMBL" id="BOPZ01000033">
    <property type="protein sequence ID" value="GIM30313.1"/>
    <property type="molecule type" value="Genomic_DNA"/>
</dbReference>
<comment type="caution">
    <text evidence="1">The sequence shown here is derived from an EMBL/GenBank/DDBJ whole genome shotgun (WGS) entry which is preliminary data.</text>
</comment>
<dbReference type="Pfam" id="PF13031">
    <property type="entry name" value="DUF3892"/>
    <property type="match status" value="1"/>
</dbReference>
<protein>
    <recommendedName>
        <fullName evidence="3">DUF3892 domain-containing protein</fullName>
    </recommendedName>
</protein>
<organism evidence="1 2">
    <name type="scientific">Clostridium polyendosporum</name>
    <dbReference type="NCBI Taxonomy" id="69208"/>
    <lineage>
        <taxon>Bacteria</taxon>
        <taxon>Bacillati</taxon>
        <taxon>Bacillota</taxon>
        <taxon>Clostridia</taxon>
        <taxon>Eubacteriales</taxon>
        <taxon>Clostridiaceae</taxon>
        <taxon>Clostridium</taxon>
    </lineage>
</organism>
<dbReference type="Proteomes" id="UP000679179">
    <property type="component" value="Unassembled WGS sequence"/>
</dbReference>
<gene>
    <name evidence="1" type="ORF">CPJCM30710_29790</name>
</gene>
<evidence type="ECO:0000313" key="2">
    <source>
        <dbReference type="Proteomes" id="UP000679179"/>
    </source>
</evidence>
<dbReference type="InterPro" id="IPR024997">
    <property type="entry name" value="DUF3892"/>
</dbReference>
<keyword evidence="2" id="KW-1185">Reference proteome</keyword>
<accession>A0A919S324</accession>
<evidence type="ECO:0000313" key="1">
    <source>
        <dbReference type="EMBL" id="GIM30313.1"/>
    </source>
</evidence>
<dbReference type="RefSeq" id="WP_212904989.1">
    <property type="nucleotide sequence ID" value="NZ_BOPZ01000033.1"/>
</dbReference>
<proteinExistence type="predicted"/>
<name>A0A919S324_9CLOT</name>
<reference evidence="1" key="1">
    <citation type="submission" date="2021-03" db="EMBL/GenBank/DDBJ databases">
        <title>Taxonomic study of Clostridium polyendosporum from meadow-gley soil under rice.</title>
        <authorList>
            <person name="Kobayashi H."/>
            <person name="Tanizawa Y."/>
            <person name="Yagura M."/>
        </authorList>
    </citation>
    <scope>NUCLEOTIDE SEQUENCE</scope>
    <source>
        <strain evidence="1">JCM 30710</strain>
    </source>
</reference>
<dbReference type="AlphaFoldDB" id="A0A919S324"/>
<evidence type="ECO:0008006" key="3">
    <source>
        <dbReference type="Google" id="ProtNLM"/>
    </source>
</evidence>